<dbReference type="PANTHER" id="PTHR13510">
    <property type="entry name" value="FYVE-FINGER-CONTAINING RAB5 EFFECTOR PROTEIN RABENOSYN-5-RELATED"/>
    <property type="match status" value="1"/>
</dbReference>
<dbReference type="SUPFAM" id="SSF55961">
    <property type="entry name" value="Bet v1-like"/>
    <property type="match status" value="1"/>
</dbReference>
<dbReference type="Pfam" id="PF01852">
    <property type="entry name" value="START"/>
    <property type="match status" value="1"/>
</dbReference>
<reference evidence="2 3" key="1">
    <citation type="submission" date="2012-04" db="EMBL/GenBank/DDBJ databases">
        <title>The Genome Sequence of Saprolegnia declina VS20.</title>
        <authorList>
            <consortium name="The Broad Institute Genome Sequencing Platform"/>
            <person name="Russ C."/>
            <person name="Nusbaum C."/>
            <person name="Tyler B."/>
            <person name="van West P."/>
            <person name="Dieguez-Uribeondo J."/>
            <person name="de Bruijn I."/>
            <person name="Tripathy S."/>
            <person name="Jiang R."/>
            <person name="Young S.K."/>
            <person name="Zeng Q."/>
            <person name="Gargeya S."/>
            <person name="Fitzgerald M."/>
            <person name="Haas B."/>
            <person name="Abouelleil A."/>
            <person name="Alvarado L."/>
            <person name="Arachchi H.M."/>
            <person name="Berlin A."/>
            <person name="Chapman S.B."/>
            <person name="Goldberg J."/>
            <person name="Griggs A."/>
            <person name="Gujja S."/>
            <person name="Hansen M."/>
            <person name="Howarth C."/>
            <person name="Imamovic A."/>
            <person name="Larimer J."/>
            <person name="McCowen C."/>
            <person name="Montmayeur A."/>
            <person name="Murphy C."/>
            <person name="Neiman D."/>
            <person name="Pearson M."/>
            <person name="Priest M."/>
            <person name="Roberts A."/>
            <person name="Saif S."/>
            <person name="Shea T."/>
            <person name="Sisk P."/>
            <person name="Sykes S."/>
            <person name="Wortman J."/>
            <person name="Nusbaum C."/>
            <person name="Birren B."/>
        </authorList>
    </citation>
    <scope>NUCLEOTIDE SEQUENCE [LARGE SCALE GENOMIC DNA]</scope>
    <source>
        <strain evidence="2 3">VS20</strain>
    </source>
</reference>
<dbReference type="EMBL" id="JH767197">
    <property type="protein sequence ID" value="EQC28221.1"/>
    <property type="molecule type" value="Genomic_DNA"/>
</dbReference>
<dbReference type="GO" id="GO:0008289">
    <property type="term" value="F:lipid binding"/>
    <property type="evidence" value="ECO:0007669"/>
    <property type="project" value="InterPro"/>
</dbReference>
<evidence type="ECO:0000313" key="3">
    <source>
        <dbReference type="Proteomes" id="UP000030762"/>
    </source>
</evidence>
<keyword evidence="3" id="KW-1185">Reference proteome</keyword>
<dbReference type="PANTHER" id="PTHR13510:SF44">
    <property type="entry name" value="RABENOSYN-5"/>
    <property type="match status" value="1"/>
</dbReference>
<dbReference type="CDD" id="cd00065">
    <property type="entry name" value="FYVE_like_SF"/>
    <property type="match status" value="1"/>
</dbReference>
<evidence type="ECO:0000259" key="1">
    <source>
        <dbReference type="PROSITE" id="PS50848"/>
    </source>
</evidence>
<dbReference type="RefSeq" id="XP_008618370.1">
    <property type="nucleotide sequence ID" value="XM_008620148.1"/>
</dbReference>
<dbReference type="InterPro" id="IPR013083">
    <property type="entry name" value="Znf_RING/FYVE/PHD"/>
</dbReference>
<organism evidence="2 3">
    <name type="scientific">Saprolegnia diclina (strain VS20)</name>
    <dbReference type="NCBI Taxonomy" id="1156394"/>
    <lineage>
        <taxon>Eukaryota</taxon>
        <taxon>Sar</taxon>
        <taxon>Stramenopiles</taxon>
        <taxon>Oomycota</taxon>
        <taxon>Saprolegniomycetes</taxon>
        <taxon>Saprolegniales</taxon>
        <taxon>Saprolegniaceae</taxon>
        <taxon>Saprolegnia</taxon>
    </lineage>
</organism>
<protein>
    <recommendedName>
        <fullName evidence="1">START domain-containing protein</fullName>
    </recommendedName>
</protein>
<accession>T0Q0X4</accession>
<proteinExistence type="predicted"/>
<dbReference type="VEuPathDB" id="FungiDB:SDRG_14045"/>
<dbReference type="InterPro" id="IPR052727">
    <property type="entry name" value="Rab4/Rab5_effector"/>
</dbReference>
<sequence length="335" mass="37184">MVELTLHPGGPTTDELHLARTAFKELIAAVETDSPMHYPPEVATLTATTMLKASLQDICGLFHRAATNGFGLHTTRTELLRTLLPLTEHSFAGSRWSLLPLPIPLVQRRDLRYVEYFDTFITSHGRVGFARALHSIDDDECMPVRGCLRAKVLASGYVFRECSDVAGAYTVTLVLNVDFGGHLPQWAINAGLQSRVKHIYTLESLLRTSKRSSARPRCGHCSRHFRFFQKPRTCSACGDVFCKRCCDESTCTDCRVAVYSPSSLRPSMLDDTMFRSAGRNRLESSRSAYNLHRALEADQLLGAEPSSLPEGRLKASSVVDLSYLSDFATEHGIDV</sequence>
<dbReference type="Proteomes" id="UP000030762">
    <property type="component" value="Unassembled WGS sequence"/>
</dbReference>
<dbReference type="AlphaFoldDB" id="T0Q0X4"/>
<dbReference type="Gene3D" id="3.30.40.10">
    <property type="entry name" value="Zinc/RING finger domain, C3HC4 (zinc finger)"/>
    <property type="match status" value="1"/>
</dbReference>
<gene>
    <name evidence="2" type="ORF">SDRG_14045</name>
</gene>
<feature type="domain" description="START" evidence="1">
    <location>
        <begin position="104"/>
        <end position="192"/>
    </location>
</feature>
<dbReference type="PROSITE" id="PS50848">
    <property type="entry name" value="START"/>
    <property type="match status" value="1"/>
</dbReference>
<dbReference type="OMA" id="CMPVRGC"/>
<name>T0Q0X4_SAPDV</name>
<evidence type="ECO:0000313" key="2">
    <source>
        <dbReference type="EMBL" id="EQC28221.1"/>
    </source>
</evidence>
<dbReference type="InterPro" id="IPR023393">
    <property type="entry name" value="START-like_dom_sf"/>
</dbReference>
<dbReference type="OrthoDB" id="59153at2759"/>
<dbReference type="SUPFAM" id="SSF57903">
    <property type="entry name" value="FYVE/PHD zinc finger"/>
    <property type="match status" value="1"/>
</dbReference>
<dbReference type="InterPro" id="IPR002913">
    <property type="entry name" value="START_lipid-bd_dom"/>
</dbReference>
<dbReference type="GeneID" id="19954772"/>
<dbReference type="InterPro" id="IPR011011">
    <property type="entry name" value="Znf_FYVE_PHD"/>
</dbReference>
<dbReference type="InParanoid" id="T0Q0X4"/>
<dbReference type="Gene3D" id="3.30.530.20">
    <property type="match status" value="1"/>
</dbReference>